<keyword evidence="9 10" id="KW-0137">Centromere</keyword>
<keyword evidence="6 11" id="KW-0175">Coiled coil</keyword>
<keyword evidence="14" id="KW-1185">Reference proteome</keyword>
<feature type="coiled-coil region" evidence="11">
    <location>
        <begin position="220"/>
        <end position="358"/>
    </location>
</feature>
<evidence type="ECO:0000256" key="5">
    <source>
        <dbReference type="ARBA" id="ARBA00022838"/>
    </source>
</evidence>
<keyword evidence="7 10" id="KW-0539">Nucleus</keyword>
<dbReference type="InterPro" id="IPR055260">
    <property type="entry name" value="Ndc80_CH"/>
</dbReference>
<feature type="coiled-coil region" evidence="11">
    <location>
        <begin position="428"/>
        <end position="525"/>
    </location>
</feature>
<dbReference type="InterPro" id="IPR005550">
    <property type="entry name" value="Kinetochore_Ndc80"/>
</dbReference>
<comment type="subcellular location">
    <subcellularLocation>
        <location evidence="10">Chromosome</location>
        <location evidence="10">Centromere</location>
        <location evidence="10">Kinetochore</location>
    </subcellularLocation>
    <subcellularLocation>
        <location evidence="10">Nucleus</location>
    </subcellularLocation>
</comment>
<dbReference type="PANTHER" id="PTHR10643">
    <property type="entry name" value="KINETOCHORE PROTEIN NDC80"/>
    <property type="match status" value="1"/>
</dbReference>
<evidence type="ECO:0000256" key="3">
    <source>
        <dbReference type="ARBA" id="ARBA00022618"/>
    </source>
</evidence>
<dbReference type="InterPro" id="IPR038273">
    <property type="entry name" value="Ndc80_sf"/>
</dbReference>
<dbReference type="EMBL" id="JAVEPI010000004">
    <property type="protein sequence ID" value="KAK1442060.1"/>
    <property type="molecule type" value="Genomic_DNA"/>
</dbReference>
<proteinExistence type="inferred from homology"/>
<dbReference type="Gene3D" id="1.10.418.30">
    <property type="entry name" value="Ncd80 complex, Ncd80 subunit"/>
    <property type="match status" value="1"/>
</dbReference>
<dbReference type="AlphaFoldDB" id="A0AAD8LR61"/>
<dbReference type="GO" id="GO:0051315">
    <property type="term" value="P:attachment of mitotic spindle microtubules to kinetochore"/>
    <property type="evidence" value="ECO:0007669"/>
    <property type="project" value="UniProtKB-UniRule"/>
</dbReference>
<gene>
    <name evidence="13" type="ORF">BgAZ_400900</name>
</gene>
<dbReference type="Pfam" id="PF03801">
    <property type="entry name" value="Ndc80_HEC"/>
    <property type="match status" value="1"/>
</dbReference>
<evidence type="ECO:0000256" key="8">
    <source>
        <dbReference type="ARBA" id="ARBA00023306"/>
    </source>
</evidence>
<evidence type="ECO:0000259" key="12">
    <source>
        <dbReference type="Pfam" id="PF03801"/>
    </source>
</evidence>
<evidence type="ECO:0000313" key="13">
    <source>
        <dbReference type="EMBL" id="KAK1442060.1"/>
    </source>
</evidence>
<evidence type="ECO:0000256" key="4">
    <source>
        <dbReference type="ARBA" id="ARBA00022776"/>
    </source>
</evidence>
<keyword evidence="5 10" id="KW-0995">Kinetochore</keyword>
<comment type="subunit">
    <text evidence="10">Component of the NDC80 complex.</text>
</comment>
<comment type="similarity">
    <text evidence="1 10">Belongs to the NDC80/HEC1 family.</text>
</comment>
<evidence type="ECO:0000256" key="9">
    <source>
        <dbReference type="ARBA" id="ARBA00023328"/>
    </source>
</evidence>
<keyword evidence="4 10" id="KW-0498">Mitosis</keyword>
<dbReference type="Proteomes" id="UP001230268">
    <property type="component" value="Unassembled WGS sequence"/>
</dbReference>
<evidence type="ECO:0000256" key="2">
    <source>
        <dbReference type="ARBA" id="ARBA00022454"/>
    </source>
</evidence>
<keyword evidence="2 10" id="KW-0158">Chromosome</keyword>
<comment type="caution">
    <text evidence="13">The sequence shown here is derived from an EMBL/GenBank/DDBJ whole genome shotgun (WGS) entry which is preliminary data.</text>
</comment>
<protein>
    <recommendedName>
        <fullName evidence="10">Kinetochore protein NDC80</fullName>
    </recommendedName>
</protein>
<dbReference type="GO" id="GO:0031262">
    <property type="term" value="C:Ndc80 complex"/>
    <property type="evidence" value="ECO:0007669"/>
    <property type="project" value="UniProtKB-UniRule"/>
</dbReference>
<reference evidence="13" key="1">
    <citation type="submission" date="2023-08" db="EMBL/GenBank/DDBJ databases">
        <title>Draft sequence of the Babesia gibsoni genome.</title>
        <authorList>
            <person name="Yamagishi J.Y."/>
            <person name="Xuan X.X."/>
        </authorList>
    </citation>
    <scope>NUCLEOTIDE SEQUENCE</scope>
    <source>
        <strain evidence="13">Azabu</strain>
    </source>
</reference>
<comment type="function">
    <text evidence="10">Acts as a component of the essential kinetochore-associated NDC80 complex, which is required for chromosome segregation and spindle checkpoint activity.</text>
</comment>
<sequence>MDSFLSSLKRVKSVLSTQSQSSSLPRLQRQSSVPKYSVTNKKECVQCIIGFLESKGFYPCSAKELLKSPPLQILLEIWNFLFRMVDASMNITKDNMATEVPKFFKDFGYPQIMKTSHMRTPTADHQWESNLVALSWLCKILLYEQEFGCRGKSSGQGALGLYLGGRGKATISNSRVLQLVTDQATKHYQLYIQGEENSMQIMEDFENVIEVESSKLQESVDLKVDSLEELREKTLELQEELEGFAKTKEWIQKAKLELKQIEEVTRSLQASCIQAEEQLKASREALKEEQLGLDEQERRKKELEDAIEAQDINKNVLLDLTRNIKALKTRISETNRRIKEMEHEIPTLESNAHSMEIQLVRAQKTFTAAHESITNFLISNGGDVDSWKNIEPVRVNVTGSHETEILGVSPSTYERVLDEIIHNDRDRMQQSAEARTELEAANAELETLCNALARQMSETLREISMLFKAHILEEKESVILVETEKLAEVIRKAARDELERVQRELENLGVSISEENNRLKQQELRAQEAWRTVVERLTKMYQVAKESKDSNIKELRGIISTEKNLLQRNEDDKVETDINV</sequence>
<evidence type="ECO:0000313" key="14">
    <source>
        <dbReference type="Proteomes" id="UP001230268"/>
    </source>
</evidence>
<evidence type="ECO:0000256" key="6">
    <source>
        <dbReference type="ARBA" id="ARBA00023054"/>
    </source>
</evidence>
<organism evidence="13 14">
    <name type="scientific">Babesia gibsoni</name>
    <dbReference type="NCBI Taxonomy" id="33632"/>
    <lineage>
        <taxon>Eukaryota</taxon>
        <taxon>Sar</taxon>
        <taxon>Alveolata</taxon>
        <taxon>Apicomplexa</taxon>
        <taxon>Aconoidasida</taxon>
        <taxon>Piroplasmida</taxon>
        <taxon>Babesiidae</taxon>
        <taxon>Babesia</taxon>
    </lineage>
</organism>
<evidence type="ECO:0000256" key="11">
    <source>
        <dbReference type="SAM" id="Coils"/>
    </source>
</evidence>
<evidence type="ECO:0000256" key="7">
    <source>
        <dbReference type="ARBA" id="ARBA00023242"/>
    </source>
</evidence>
<name>A0AAD8LR61_BABGI</name>
<keyword evidence="3 10" id="KW-0132">Cell division</keyword>
<accession>A0AAD8LR61</accession>
<dbReference type="GO" id="GO:0005634">
    <property type="term" value="C:nucleus"/>
    <property type="evidence" value="ECO:0007669"/>
    <property type="project" value="UniProtKB-SubCell"/>
</dbReference>
<dbReference type="PANTHER" id="PTHR10643:SF2">
    <property type="entry name" value="KINETOCHORE PROTEIN NDC80 HOMOLOG"/>
    <property type="match status" value="1"/>
</dbReference>
<dbReference type="GO" id="GO:0051301">
    <property type="term" value="P:cell division"/>
    <property type="evidence" value="ECO:0007669"/>
    <property type="project" value="UniProtKB-UniRule"/>
</dbReference>
<evidence type="ECO:0000256" key="10">
    <source>
        <dbReference type="RuleBase" id="RU368072"/>
    </source>
</evidence>
<keyword evidence="8 10" id="KW-0131">Cell cycle</keyword>
<feature type="domain" description="Kinetochore protein Ndc80 CH" evidence="12">
    <location>
        <begin position="37"/>
        <end position="143"/>
    </location>
</feature>
<evidence type="ECO:0000256" key="1">
    <source>
        <dbReference type="ARBA" id="ARBA00007050"/>
    </source>
</evidence>